<dbReference type="AlphaFoldDB" id="A0A376B790"/>
<dbReference type="Proteomes" id="UP000262825">
    <property type="component" value="Unassembled WGS sequence"/>
</dbReference>
<dbReference type="EMBL" id="UFAJ01000242">
    <property type="protein sequence ID" value="SSD59970.1"/>
    <property type="molecule type" value="Genomic_DNA"/>
</dbReference>
<protein>
    <submittedName>
        <fullName evidence="1">Uncharacterized protein</fullName>
    </submittedName>
</protein>
<evidence type="ECO:0000313" key="2">
    <source>
        <dbReference type="Proteomes" id="UP000262825"/>
    </source>
</evidence>
<evidence type="ECO:0000313" key="1">
    <source>
        <dbReference type="EMBL" id="SSD59970.1"/>
    </source>
</evidence>
<name>A0A376B790_9ASCO</name>
<sequence>MISYNSPIRGIGFLFGCRYSSSTSLLLSTTYSITTSNSNNNNNNTEHIKPTYNNKSDVHCNENTLQNSYRLMEELQQEYGNNICCSHTIGQGENHTYLTDTHHGISIHTNKPCNQQRKSNGGLDTTIFLNNFKFRHIWKHRICSDKKEKTMLDNTSILTQNYEDKILAFILNMKKIFTPHQLKLVVYEFYQKNKQYEIHLILKKYFNYLPRLLELCGDNRKNVDDFYLVLEKFLAVEYNLENYHNFDLLFSLYIKNPNGVKAAFLQRALCTFVYLGDKIMVKEFYLQALNNSDQFQVTQMTIENFVLKLTKLNDYLLIKYCLHQWKKPLTIKFWTKLHRTLLSYVNKGALSIQELDESLLPENYKSSMYYQLSFLLSNLKQEGNINGNKNHNDSKTIEAINDVFKQLKSSELRQIFLADLLRIYVSKNNRVLIQWVVATYSKRVLGKFKNIENTTHRRFMAELHKYFAKNGDLDNLLNLYKTNKVLFTENALKQLLLCYCNKYPFMKNVIKNEIKLVINSVKFAKKYSWGRTFIYKNLKNDDEEISFDILGSSVVNKTADLNDIPIPILNTRLTRLMRKSLNSTSTDGAMDTTKDDTFNILYERAKDLYQKLPTKFEILRLKKTIMDLKVQAKSNMDKFGIVNNGRNGESGNLRKSSELQKLENYSSDILNQYFNENKDALNFQNCVSLAVFSASNYVNMNWESTERFLNISLKKLLIEEQEGNNFNNGKQWFIYYSACLKCYCRYLKIEQFYETLKEWNNTSNVNTNIRNNYLTPSLLTELKRFLKFFEQKKIDMLSERQKSEYLPAIRREIEVLKDRYIELKFNALDDMKRTVNFIFEEWG</sequence>
<gene>
    <name evidence="1" type="ORF">SCODWIG_01731</name>
</gene>
<dbReference type="VEuPathDB" id="FungiDB:SCODWIG_01731"/>
<reference evidence="2" key="1">
    <citation type="submission" date="2018-06" db="EMBL/GenBank/DDBJ databases">
        <authorList>
            <person name="Guldener U."/>
        </authorList>
    </citation>
    <scope>NUCLEOTIDE SEQUENCE [LARGE SCALE GENOMIC DNA]</scope>
    <source>
        <strain evidence="2">UTAD17</strain>
    </source>
</reference>
<proteinExistence type="predicted"/>
<accession>A0A376B790</accession>
<keyword evidence="2" id="KW-1185">Reference proteome</keyword>
<organism evidence="1 2">
    <name type="scientific">Saccharomycodes ludwigii</name>
    <dbReference type="NCBI Taxonomy" id="36035"/>
    <lineage>
        <taxon>Eukaryota</taxon>
        <taxon>Fungi</taxon>
        <taxon>Dikarya</taxon>
        <taxon>Ascomycota</taxon>
        <taxon>Saccharomycotina</taxon>
        <taxon>Saccharomycetes</taxon>
        <taxon>Saccharomycodales</taxon>
        <taxon>Saccharomycodaceae</taxon>
        <taxon>Saccharomycodes</taxon>
    </lineage>
</organism>